<proteinExistence type="predicted"/>
<protein>
    <submittedName>
        <fullName evidence="1">Uncharacterized protein</fullName>
    </submittedName>
</protein>
<reference evidence="1 2" key="1">
    <citation type="submission" date="2016-02" db="EMBL/GenBank/DDBJ databases">
        <title>Draft genome sequence for Clostridium paradoxum JW-YL-7.</title>
        <authorList>
            <person name="Utturkar S.M."/>
            <person name="Lancaster A."/>
            <person name="Poole F.L."/>
            <person name="Adams M.W."/>
            <person name="Brown S.D."/>
        </authorList>
    </citation>
    <scope>NUCLEOTIDE SEQUENCE [LARGE SCALE GENOMIC DNA]</scope>
    <source>
        <strain evidence="1 2">JW-YL-7</strain>
    </source>
</reference>
<dbReference type="STRING" id="1121328.JWYL7_1288"/>
<dbReference type="EMBL" id="LSFY01000001">
    <property type="protein sequence ID" value="KXZ40213.1"/>
    <property type="molecule type" value="Genomic_DNA"/>
</dbReference>
<comment type="caution">
    <text evidence="1">The sequence shown here is derived from an EMBL/GenBank/DDBJ whole genome shotgun (WGS) entry which is preliminary data.</text>
</comment>
<evidence type="ECO:0000313" key="1">
    <source>
        <dbReference type="EMBL" id="KXZ40213.1"/>
    </source>
</evidence>
<evidence type="ECO:0000313" key="2">
    <source>
        <dbReference type="Proteomes" id="UP000092605"/>
    </source>
</evidence>
<accession>A0A150FRH4</accession>
<dbReference type="PATRIC" id="fig|1121328.3.peg.1296"/>
<dbReference type="RefSeq" id="WP_169794326.1">
    <property type="nucleotide sequence ID" value="NZ_FRBG01000001.1"/>
</dbReference>
<gene>
    <name evidence="1" type="ORF">JWYL7_1288</name>
</gene>
<name>A0A150FRH4_CLOPD</name>
<sequence length="54" mass="6426">MGCGFLKDFENWWIIVLFILFLVFQDCLDDICLEDWIPFLIILLIVCCCDVFDC</sequence>
<dbReference type="AlphaFoldDB" id="A0A150FRH4"/>
<organism evidence="1 2">
    <name type="scientific">Alkalithermobacter thermoalcaliphilus JW-YL-7 = DSM 7308</name>
    <dbReference type="NCBI Taxonomy" id="1121328"/>
    <lineage>
        <taxon>Bacteria</taxon>
        <taxon>Bacillati</taxon>
        <taxon>Bacillota</taxon>
        <taxon>Clostridia</taxon>
        <taxon>Peptostreptococcales</taxon>
        <taxon>Tepidibacteraceae</taxon>
        <taxon>Alkalithermobacter</taxon>
    </lineage>
</organism>
<dbReference type="Proteomes" id="UP000092605">
    <property type="component" value="Unassembled WGS sequence"/>
</dbReference>